<dbReference type="PANTHER" id="PTHR19303:SF57">
    <property type="entry name" value="HTH CENPB-TYPE DOMAIN-CONTAINING PROTEIN"/>
    <property type="match status" value="1"/>
</dbReference>
<dbReference type="VEuPathDB" id="FungiDB:H257_12639"/>
<protein>
    <recommendedName>
        <fullName evidence="1">DDE-1 domain-containing protein</fullName>
    </recommendedName>
</protein>
<evidence type="ECO:0000313" key="13">
    <source>
        <dbReference type="Proteomes" id="UP000266643"/>
    </source>
</evidence>
<gene>
    <name evidence="2" type="ORF">AaE_016148</name>
    <name evidence="3" type="ORF">DYB25_009410</name>
    <name evidence="7" type="ORF">DYB26_012411</name>
    <name evidence="5" type="ORF">DYB30_011572</name>
    <name evidence="8" type="ORF">DYB31_012255</name>
    <name evidence="4" type="ORF">DYB36_014241</name>
    <name evidence="6" type="ORF">DYB38_010742</name>
</gene>
<dbReference type="Proteomes" id="UP000286510">
    <property type="component" value="Unassembled WGS sequence"/>
</dbReference>
<organism evidence="5 13">
    <name type="scientific">Aphanomyces astaci</name>
    <name type="common">Crayfish plague agent</name>
    <dbReference type="NCBI Taxonomy" id="112090"/>
    <lineage>
        <taxon>Eukaryota</taxon>
        <taxon>Sar</taxon>
        <taxon>Stramenopiles</taxon>
        <taxon>Oomycota</taxon>
        <taxon>Saprolegniomycetes</taxon>
        <taxon>Saprolegniales</taxon>
        <taxon>Verrucalvaceae</taxon>
        <taxon>Aphanomyces</taxon>
    </lineage>
</organism>
<evidence type="ECO:0000313" key="4">
    <source>
        <dbReference type="EMBL" id="RHY18510.1"/>
    </source>
</evidence>
<dbReference type="Proteomes" id="UP000265427">
    <property type="component" value="Unassembled WGS sequence"/>
</dbReference>
<dbReference type="EMBL" id="QUTE01015538">
    <property type="protein sequence ID" value="RHY99597.1"/>
    <property type="molecule type" value="Genomic_DNA"/>
</dbReference>
<dbReference type="Proteomes" id="UP000266643">
    <property type="component" value="Unassembled WGS sequence"/>
</dbReference>
<evidence type="ECO:0000313" key="7">
    <source>
        <dbReference type="EMBL" id="RHY85710.1"/>
    </source>
</evidence>
<dbReference type="Proteomes" id="UP000266196">
    <property type="component" value="Unassembled WGS sequence"/>
</dbReference>
<dbReference type="PANTHER" id="PTHR19303">
    <property type="entry name" value="TRANSPOSON"/>
    <property type="match status" value="1"/>
</dbReference>
<dbReference type="EMBL" id="QUTD01007969">
    <property type="protein sequence ID" value="RHY48046.1"/>
    <property type="molecule type" value="Genomic_DNA"/>
</dbReference>
<dbReference type="EMBL" id="QUSZ01003417">
    <property type="protein sequence ID" value="RHY18510.1"/>
    <property type="molecule type" value="Genomic_DNA"/>
</dbReference>
<dbReference type="GO" id="GO:0003677">
    <property type="term" value="F:DNA binding"/>
    <property type="evidence" value="ECO:0007669"/>
    <property type="project" value="TreeGrafter"/>
</dbReference>
<evidence type="ECO:0000259" key="1">
    <source>
        <dbReference type="Pfam" id="PF03184"/>
    </source>
</evidence>
<comment type="caution">
    <text evidence="5">The sequence shown here is derived from an EMBL/GenBank/DDBJ whole genome shotgun (WGS) entry which is preliminary data.</text>
</comment>
<dbReference type="Pfam" id="PF03184">
    <property type="entry name" value="DDE_1"/>
    <property type="match status" value="1"/>
</dbReference>
<evidence type="ECO:0000313" key="15">
    <source>
        <dbReference type="Proteomes" id="UP000469452"/>
    </source>
</evidence>
<evidence type="ECO:0000313" key="6">
    <source>
        <dbReference type="EMBL" id="RHY68807.1"/>
    </source>
</evidence>
<sequence length="381" mass="43196">MSATHRKRPTLAQKLSVARLAEATSVRNAIVTTGYAESCVRDWVRDKSMMAEFKGSKTRKKNTGACGGKTILPDSHELVTHMKDLRRQEVATTSAHMMQFLRDGNMPWIEEYMATRKSGYSSLLRLLQHFMDRHGFSRQRVCRQKKTQEDLEETRIAFGKQFHSHHPDVTMDCVFNADETGLTYDMCPNTIWAVRGGGSYVANSETHSYRMTALLTVRGDGVKLPILFVIRGAAGGVIESNEFDDYPPGHHYAMQEKAWMNGTVWKFYLRDVLAEHIENPSVLLVDNFDSHVTDESDRIVGEELGCELYPLPPNSTSHCQPLDVSIMGPFKQHLRDLWVLSQSTATTAKEKRIVMIKRAIQAWDMITEAEVRASFIKALPK</sequence>
<accession>A0A397CQL8</accession>
<dbReference type="GO" id="GO:0005634">
    <property type="term" value="C:nucleus"/>
    <property type="evidence" value="ECO:0007669"/>
    <property type="project" value="TreeGrafter"/>
</dbReference>
<evidence type="ECO:0000313" key="10">
    <source>
        <dbReference type="Proteomes" id="UP000265716"/>
    </source>
</evidence>
<evidence type="ECO:0000313" key="5">
    <source>
        <dbReference type="EMBL" id="RHY48046.1"/>
    </source>
</evidence>
<evidence type="ECO:0000313" key="2">
    <source>
        <dbReference type="EMBL" id="KAF0702066.1"/>
    </source>
</evidence>
<dbReference type="InterPro" id="IPR004875">
    <property type="entry name" value="DDE_SF_endonuclease_dom"/>
</dbReference>
<evidence type="ECO:0000313" key="12">
    <source>
        <dbReference type="Proteomes" id="UP000266239"/>
    </source>
</evidence>
<dbReference type="EMBL" id="QUTA01005527">
    <property type="protein sequence ID" value="RHY15354.1"/>
    <property type="molecule type" value="Genomic_DNA"/>
</dbReference>
<feature type="domain" description="DDE-1" evidence="1">
    <location>
        <begin position="210"/>
        <end position="375"/>
    </location>
</feature>
<dbReference type="AlphaFoldDB" id="A0A397CQL8"/>
<dbReference type="Proteomes" id="UP000469452">
    <property type="component" value="Unassembled WGS sequence"/>
</dbReference>
<proteinExistence type="predicted"/>
<reference evidence="9 10" key="1">
    <citation type="submission" date="2018-08" db="EMBL/GenBank/DDBJ databases">
        <title>Aphanomyces genome sequencing and annotation.</title>
        <authorList>
            <person name="Minardi D."/>
            <person name="Oidtmann B."/>
            <person name="Van Der Giezen M."/>
            <person name="Studholme D.J."/>
        </authorList>
    </citation>
    <scope>NUCLEOTIDE SEQUENCE [LARGE SCALE GENOMIC DNA]</scope>
    <source>
        <strain evidence="8 11">197901</strain>
        <strain evidence="5 13">D2</strain>
        <strain evidence="7 14">FDL457</strain>
        <strain evidence="4 9">Kv</strain>
        <strain evidence="6 10">SA</strain>
        <strain evidence="3 12">Yx</strain>
    </source>
</reference>
<dbReference type="InterPro" id="IPR050863">
    <property type="entry name" value="CenT-Element_Derived"/>
</dbReference>
<evidence type="ECO:0000313" key="14">
    <source>
        <dbReference type="Proteomes" id="UP000286510"/>
    </source>
</evidence>
<evidence type="ECO:0000313" key="9">
    <source>
        <dbReference type="Proteomes" id="UP000265427"/>
    </source>
</evidence>
<dbReference type="Proteomes" id="UP000266239">
    <property type="component" value="Unassembled WGS sequence"/>
</dbReference>
<dbReference type="Proteomes" id="UP000265716">
    <property type="component" value="Unassembled WGS sequence"/>
</dbReference>
<evidence type="ECO:0000313" key="3">
    <source>
        <dbReference type="EMBL" id="RHY15354.1"/>
    </source>
</evidence>
<dbReference type="EMBL" id="QUTC01003690">
    <property type="protein sequence ID" value="RHY68807.1"/>
    <property type="molecule type" value="Genomic_DNA"/>
</dbReference>
<dbReference type="EMBL" id="VJMI01021302">
    <property type="protein sequence ID" value="KAF0702066.1"/>
    <property type="molecule type" value="Genomic_DNA"/>
</dbReference>
<evidence type="ECO:0000313" key="11">
    <source>
        <dbReference type="Proteomes" id="UP000266196"/>
    </source>
</evidence>
<reference evidence="2 15" key="2">
    <citation type="submission" date="2019-06" db="EMBL/GenBank/DDBJ databases">
        <title>Genomics analysis of Aphanomyces spp. identifies a new class of oomycete effector associated with host adaptation.</title>
        <authorList>
            <person name="Gaulin E."/>
        </authorList>
    </citation>
    <scope>NUCLEOTIDE SEQUENCE [LARGE SCALE GENOMIC DNA]</scope>
    <source>
        <strain evidence="2 15">E</strain>
    </source>
</reference>
<evidence type="ECO:0000313" key="8">
    <source>
        <dbReference type="EMBL" id="RHY99597.1"/>
    </source>
</evidence>
<name>A0A397CQL8_APHAT</name>
<dbReference type="EMBL" id="QUTF01024026">
    <property type="protein sequence ID" value="RHY85710.1"/>
    <property type="molecule type" value="Genomic_DNA"/>
</dbReference>